<dbReference type="InterPro" id="IPR010982">
    <property type="entry name" value="Lambda_DNA-bd_dom_sf"/>
</dbReference>
<dbReference type="EMBL" id="BNAW01000013">
    <property type="protein sequence ID" value="GHG14552.1"/>
    <property type="molecule type" value="Genomic_DNA"/>
</dbReference>
<dbReference type="InterPro" id="IPR041413">
    <property type="entry name" value="MLTR_LBD"/>
</dbReference>
<sequence length="316" mass="34750">MDGVPSSDAPGDRPAAGLDRRTELSEFLRSRRDRLKPADVGLPDYGTRRRVPGLRREELAQVAGVSVSYYTHLEQGNSANVSVEVLDAIGRALRLTDTEHAYLTQLVKPTRQRAARSAPQAQQVRPAVQQLLDSMADVPAYVNGLRMDILGWNGPAAALFGNWAQLRPEERNWGRLIFLSPAARDLFIDWEAKASAVAGILRVHAGSHPGDPRLTTLIGELSVRSEEFRRLWAAHEVRRKSHGPIRMRHPLVGELRLAYETFPLPDDPDQMLVTYHAEPGSESATALRLLTSWGPDATTPALTGQESVPSAEARGA</sequence>
<accession>A0ABQ3KGG4</accession>
<comment type="caution">
    <text evidence="3">The sequence shown here is derived from an EMBL/GenBank/DDBJ whole genome shotgun (WGS) entry which is preliminary data.</text>
</comment>
<protein>
    <submittedName>
        <fullName evidence="3">DNA-binding protein</fullName>
    </submittedName>
</protein>
<dbReference type="PANTHER" id="PTHR35010:SF2">
    <property type="entry name" value="BLL4672 PROTEIN"/>
    <property type="match status" value="1"/>
</dbReference>
<feature type="domain" description="HTH cro/C1-type" evidence="2">
    <location>
        <begin position="53"/>
        <end position="100"/>
    </location>
</feature>
<evidence type="ECO:0000313" key="3">
    <source>
        <dbReference type="EMBL" id="GHG14552.1"/>
    </source>
</evidence>
<dbReference type="SMART" id="SM00530">
    <property type="entry name" value="HTH_XRE"/>
    <property type="match status" value="1"/>
</dbReference>
<dbReference type="Gene3D" id="3.30.450.180">
    <property type="match status" value="1"/>
</dbReference>
<gene>
    <name evidence="3" type="ORF">GCM10017567_35630</name>
</gene>
<dbReference type="Gene3D" id="1.10.260.40">
    <property type="entry name" value="lambda repressor-like DNA-binding domains"/>
    <property type="match status" value="1"/>
</dbReference>
<proteinExistence type="predicted"/>
<dbReference type="Proteomes" id="UP000649955">
    <property type="component" value="Unassembled WGS sequence"/>
</dbReference>
<name>A0ABQ3KGG4_9PSEU</name>
<feature type="region of interest" description="Disordered" evidence="1">
    <location>
        <begin position="296"/>
        <end position="316"/>
    </location>
</feature>
<dbReference type="SUPFAM" id="SSF47413">
    <property type="entry name" value="lambda repressor-like DNA-binding domains"/>
    <property type="match status" value="1"/>
</dbReference>
<dbReference type="Pfam" id="PF17765">
    <property type="entry name" value="MLTR_LBD"/>
    <property type="match status" value="1"/>
</dbReference>
<evidence type="ECO:0000256" key="1">
    <source>
        <dbReference type="SAM" id="MobiDB-lite"/>
    </source>
</evidence>
<dbReference type="InterPro" id="IPR001387">
    <property type="entry name" value="Cro/C1-type_HTH"/>
</dbReference>
<dbReference type="GO" id="GO:0003677">
    <property type="term" value="F:DNA binding"/>
    <property type="evidence" value="ECO:0007669"/>
    <property type="project" value="UniProtKB-KW"/>
</dbReference>
<dbReference type="CDD" id="cd00093">
    <property type="entry name" value="HTH_XRE"/>
    <property type="match status" value="1"/>
</dbReference>
<keyword evidence="3" id="KW-0238">DNA-binding</keyword>
<evidence type="ECO:0000313" key="4">
    <source>
        <dbReference type="Proteomes" id="UP000649955"/>
    </source>
</evidence>
<dbReference type="Pfam" id="PF13560">
    <property type="entry name" value="HTH_31"/>
    <property type="match status" value="1"/>
</dbReference>
<organism evidence="3 4">
    <name type="scientific">Amycolatopsis bullii</name>
    <dbReference type="NCBI Taxonomy" id="941987"/>
    <lineage>
        <taxon>Bacteria</taxon>
        <taxon>Bacillati</taxon>
        <taxon>Actinomycetota</taxon>
        <taxon>Actinomycetes</taxon>
        <taxon>Pseudonocardiales</taxon>
        <taxon>Pseudonocardiaceae</taxon>
        <taxon>Amycolatopsis</taxon>
    </lineage>
</organism>
<reference evidence="4" key="1">
    <citation type="journal article" date="2019" name="Int. J. Syst. Evol. Microbiol.">
        <title>The Global Catalogue of Microorganisms (GCM) 10K type strain sequencing project: providing services to taxonomists for standard genome sequencing and annotation.</title>
        <authorList>
            <consortium name="The Broad Institute Genomics Platform"/>
            <consortium name="The Broad Institute Genome Sequencing Center for Infectious Disease"/>
            <person name="Wu L."/>
            <person name="Ma J."/>
        </authorList>
    </citation>
    <scope>NUCLEOTIDE SEQUENCE [LARGE SCALE GENOMIC DNA]</scope>
    <source>
        <strain evidence="4">CGMCC 4.7680</strain>
    </source>
</reference>
<evidence type="ECO:0000259" key="2">
    <source>
        <dbReference type="PROSITE" id="PS50943"/>
    </source>
</evidence>
<dbReference type="RefSeq" id="WP_191311329.1">
    <property type="nucleotide sequence ID" value="NZ_BNAW01000013.1"/>
</dbReference>
<feature type="region of interest" description="Disordered" evidence="1">
    <location>
        <begin position="1"/>
        <end position="22"/>
    </location>
</feature>
<dbReference type="PROSITE" id="PS50943">
    <property type="entry name" value="HTH_CROC1"/>
    <property type="match status" value="1"/>
</dbReference>
<dbReference type="PANTHER" id="PTHR35010">
    <property type="entry name" value="BLL4672 PROTEIN-RELATED"/>
    <property type="match status" value="1"/>
</dbReference>
<keyword evidence="4" id="KW-1185">Reference proteome</keyword>